<dbReference type="AlphaFoldDB" id="A0AAN7N217"/>
<gene>
    <name evidence="2" type="ORF">QYF61_013459</name>
</gene>
<accession>A0AAN7N217</accession>
<evidence type="ECO:0000256" key="1">
    <source>
        <dbReference type="SAM" id="MobiDB-lite"/>
    </source>
</evidence>
<feature type="region of interest" description="Disordered" evidence="1">
    <location>
        <begin position="247"/>
        <end position="302"/>
    </location>
</feature>
<name>A0AAN7N217_MYCAM</name>
<protein>
    <submittedName>
        <fullName evidence="2">Uncharacterized protein</fullName>
    </submittedName>
</protein>
<proteinExistence type="predicted"/>
<feature type="compositionally biased region" description="Basic and acidic residues" evidence="1">
    <location>
        <begin position="188"/>
        <end position="199"/>
    </location>
</feature>
<evidence type="ECO:0000313" key="2">
    <source>
        <dbReference type="EMBL" id="KAK4816221.1"/>
    </source>
</evidence>
<feature type="region of interest" description="Disordered" evidence="1">
    <location>
        <begin position="178"/>
        <end position="234"/>
    </location>
</feature>
<dbReference type="EMBL" id="JAUNZN010000009">
    <property type="protein sequence ID" value="KAK4816221.1"/>
    <property type="molecule type" value="Genomic_DNA"/>
</dbReference>
<sequence length="542" mass="60247">MDFQAKQPQFPQLLLIRLVLQTLHRLRWPSLDTLQHLNVPLVVRGPKLNTAFECWLTALQWIHCTLQHRQWFFLSQNGLDKMQKTTGWYAKHHFSQNSLNVQVVKNKVSPGVEFQDRESKSQVEKEGLPLNGLWRKDKSMLDKVHLKASVAVDEVHAAAVKIPSPEAKLNQALMKPLPLQSKSAEPPDSERASGLRDPSHAQCSSPNQHRARQGQHWPEEAQEAGGSHPPSLGVYRTETRAQPIQTEAWNRDKHWNSGTHLTAKGLEPGPGYKPRLKPKTGTEQAAKRQEPQPGYDPRAIPNGSATVVAREAKQPQLPQPLLIRLLLQTLHQLPCPSLDTLQNLNVSLVVRGPKLNAVFEVRPHQCRVQGHDHFPSPAGLTISDTSQDAIGLLGHLGTLLAHIHPSINWILFHQAAFQPLLPKPVALHGVVVTQVQDPALGLVEPHTIGLGPSIQPVQPFPNPGEGMHVGKKLCATCLRSLGGQWLKANTITKINKPQIKQFFALAGERQQSQGVQFLPLRCFKSAAEQLAAGRRGRRQVRC</sequence>
<organism evidence="2 3">
    <name type="scientific">Mycteria americana</name>
    <name type="common">Wood stork</name>
    <dbReference type="NCBI Taxonomy" id="33587"/>
    <lineage>
        <taxon>Eukaryota</taxon>
        <taxon>Metazoa</taxon>
        <taxon>Chordata</taxon>
        <taxon>Craniata</taxon>
        <taxon>Vertebrata</taxon>
        <taxon>Euteleostomi</taxon>
        <taxon>Archelosauria</taxon>
        <taxon>Archosauria</taxon>
        <taxon>Dinosauria</taxon>
        <taxon>Saurischia</taxon>
        <taxon>Theropoda</taxon>
        <taxon>Coelurosauria</taxon>
        <taxon>Aves</taxon>
        <taxon>Neognathae</taxon>
        <taxon>Neoaves</taxon>
        <taxon>Aequornithes</taxon>
        <taxon>Ciconiiformes</taxon>
        <taxon>Ciconiidae</taxon>
        <taxon>Mycteria</taxon>
    </lineage>
</organism>
<reference evidence="2 3" key="1">
    <citation type="journal article" date="2023" name="J. Hered.">
        <title>Chromosome-level genome of the wood stork (Mycteria americana) provides insight into avian chromosome evolution.</title>
        <authorList>
            <person name="Flamio R. Jr."/>
            <person name="Ramstad K.M."/>
        </authorList>
    </citation>
    <scope>NUCLEOTIDE SEQUENCE [LARGE SCALE GENOMIC DNA]</scope>
    <source>
        <strain evidence="2">JAX WOST 10</strain>
    </source>
</reference>
<dbReference type="Proteomes" id="UP001333110">
    <property type="component" value="Unassembled WGS sequence"/>
</dbReference>
<keyword evidence="3" id="KW-1185">Reference proteome</keyword>
<evidence type="ECO:0000313" key="3">
    <source>
        <dbReference type="Proteomes" id="UP001333110"/>
    </source>
</evidence>
<comment type="caution">
    <text evidence="2">The sequence shown here is derived from an EMBL/GenBank/DDBJ whole genome shotgun (WGS) entry which is preliminary data.</text>
</comment>